<feature type="zinc finger region" description="C3H1-type" evidence="2">
    <location>
        <begin position="219"/>
        <end position="247"/>
    </location>
</feature>
<proteinExistence type="predicted"/>
<dbReference type="GO" id="GO:0003723">
    <property type="term" value="F:RNA binding"/>
    <property type="evidence" value="ECO:0007669"/>
    <property type="project" value="UniProtKB-KW"/>
</dbReference>
<evidence type="ECO:0000256" key="2">
    <source>
        <dbReference type="PROSITE-ProRule" id="PRU00723"/>
    </source>
</evidence>
<comment type="caution">
    <text evidence="6">The sequence shown here is derived from an EMBL/GenBank/DDBJ whole genome shotgun (WGS) entry which is preliminary data.</text>
</comment>
<evidence type="ECO:0000256" key="4">
    <source>
        <dbReference type="SAM" id="MobiDB-lite"/>
    </source>
</evidence>
<feature type="domain" description="C3H1-type" evidence="5">
    <location>
        <begin position="219"/>
        <end position="247"/>
    </location>
</feature>
<keyword evidence="2" id="KW-0862">Zinc</keyword>
<dbReference type="SUPFAM" id="SSF54928">
    <property type="entry name" value="RNA-binding domain, RBD"/>
    <property type="match status" value="2"/>
</dbReference>
<dbReference type="AlphaFoldDB" id="A0A6G0TFG9"/>
<dbReference type="EMBL" id="VYZN01000042">
    <property type="protein sequence ID" value="KAE9530907.1"/>
    <property type="molecule type" value="Genomic_DNA"/>
</dbReference>
<reference evidence="6 7" key="1">
    <citation type="submission" date="2019-08" db="EMBL/GenBank/DDBJ databases">
        <title>The genome of the soybean aphid Biotype 1, its phylome, world population structure and adaptation to the North American continent.</title>
        <authorList>
            <person name="Giordano R."/>
            <person name="Donthu R.K."/>
            <person name="Hernandez A.G."/>
            <person name="Wright C.L."/>
            <person name="Zimin A.V."/>
        </authorList>
    </citation>
    <scope>NUCLEOTIDE SEQUENCE [LARGE SCALE GENOMIC DNA]</scope>
    <source>
        <tissue evidence="6">Whole aphids</tissue>
    </source>
</reference>
<evidence type="ECO:0000313" key="6">
    <source>
        <dbReference type="EMBL" id="KAE9530907.1"/>
    </source>
</evidence>
<organism evidence="6 7">
    <name type="scientific">Aphis glycines</name>
    <name type="common">Soybean aphid</name>
    <dbReference type="NCBI Taxonomy" id="307491"/>
    <lineage>
        <taxon>Eukaryota</taxon>
        <taxon>Metazoa</taxon>
        <taxon>Ecdysozoa</taxon>
        <taxon>Arthropoda</taxon>
        <taxon>Hexapoda</taxon>
        <taxon>Insecta</taxon>
        <taxon>Pterygota</taxon>
        <taxon>Neoptera</taxon>
        <taxon>Paraneoptera</taxon>
        <taxon>Hemiptera</taxon>
        <taxon>Sternorrhyncha</taxon>
        <taxon>Aphidomorpha</taxon>
        <taxon>Aphidoidea</taxon>
        <taxon>Aphididae</taxon>
        <taxon>Aphidini</taxon>
        <taxon>Aphis</taxon>
        <taxon>Aphis</taxon>
    </lineage>
</organism>
<keyword evidence="1" id="KW-0694">RNA-binding</keyword>
<evidence type="ECO:0000313" key="7">
    <source>
        <dbReference type="Proteomes" id="UP000475862"/>
    </source>
</evidence>
<gene>
    <name evidence="6" type="ORF">AGLY_011369</name>
</gene>
<protein>
    <recommendedName>
        <fullName evidence="5">C3H1-type domain-containing protein</fullName>
    </recommendedName>
</protein>
<sequence length="787" mass="89494">MQIKDPERFKTWLTAVLGPICEADPAALAKYIFALLKRDRPINELQKFLQSQLEEFLNNDTEGFTVLLVETLRNESYLIDDPVESKCEIAVTSSGEKSDTGEKQTIDKPIIRDDEKPRSRSRSLVLSRSPRTKDVKFTRSKRYRRDDHTSDEDEERESYRKYRYHGRSWSPRRSKSPKFKRRFRSPKNRSRSRSQSGSPVKKPKEDIFAEFKKSEGIEKKTLGRCVDFDEKGYCMKGDLCVYDHGKDPVVLATGNGVLSFQNAGASFTNPLTPAFPVPIVQNVPVPVPVQPYPPAQNQRMYYPSTEGSYWVRGSGEQKFSKQKRELVSVPTGEVQNRFKRKNFKKEENNSNNNKKPKFDYRRLGPKVSSNEVQLKNVPENLNNISSLNNSFMKFGKITNIQTSSENKEATITFSASHEAQKAYQNIETVFGTLPITANWFSDNSVEVKPVEDKIASPPQKPKTLSLDNRITGQTRLTNEKEAEVIKSSLLKKQEEAKKLAQDFSAAITKRKQELLDKQLEQLNKLIEAAPNVKGEQKQMLMATIIQLKTNIENIQADLASAVKRPIISQTNVKVLSNPTPKTPTKEDKLLEAKQEALKNLLLTDLDLFIKQQQGHSDEKEILDLKKNVIILRNKLKGLGITPVSGVAKTAYQMKEKLAIANKLLEAKNKVRETKTTSISVDHRPTQLLVSGYEADDEDQVVTHFLQFGNIIEYISDTIIPALVIKYEIRKDAETAQIKGKLFQDRRLSVTWYNSQHDFVDTSNIKAGPCMGARLEDNSTAKHFDDKD</sequence>
<dbReference type="Pfam" id="PF14605">
    <property type="entry name" value="Nup35_RRM_2"/>
    <property type="match status" value="1"/>
</dbReference>
<dbReference type="Gene3D" id="3.30.70.330">
    <property type="match status" value="2"/>
</dbReference>
<evidence type="ECO:0000256" key="3">
    <source>
        <dbReference type="SAM" id="Coils"/>
    </source>
</evidence>
<feature type="compositionally biased region" description="Basic and acidic residues" evidence="4">
    <location>
        <begin position="96"/>
        <end position="118"/>
    </location>
</feature>
<keyword evidence="2" id="KW-0479">Metal-binding</keyword>
<dbReference type="GO" id="GO:0008270">
    <property type="term" value="F:zinc ion binding"/>
    <property type="evidence" value="ECO:0007669"/>
    <property type="project" value="UniProtKB-KW"/>
</dbReference>
<keyword evidence="7" id="KW-1185">Reference proteome</keyword>
<dbReference type="InterPro" id="IPR000571">
    <property type="entry name" value="Znf_CCCH"/>
</dbReference>
<evidence type="ECO:0000256" key="1">
    <source>
        <dbReference type="ARBA" id="ARBA00022884"/>
    </source>
</evidence>
<dbReference type="InterPro" id="IPR035979">
    <property type="entry name" value="RBD_domain_sf"/>
</dbReference>
<keyword evidence="2" id="KW-0863">Zinc-finger</keyword>
<dbReference type="InterPro" id="IPR002483">
    <property type="entry name" value="PWI_dom"/>
</dbReference>
<dbReference type="InterPro" id="IPR045137">
    <property type="entry name" value="RBM26/27"/>
</dbReference>
<dbReference type="PANTHER" id="PTHR14398:SF0">
    <property type="entry name" value="ZINC FINGER PROTEIN SWM"/>
    <property type="match status" value="1"/>
</dbReference>
<keyword evidence="3" id="KW-0175">Coiled coil</keyword>
<dbReference type="GO" id="GO:0005634">
    <property type="term" value="C:nucleus"/>
    <property type="evidence" value="ECO:0007669"/>
    <property type="project" value="TreeGrafter"/>
</dbReference>
<evidence type="ECO:0000259" key="5">
    <source>
        <dbReference type="PROSITE" id="PS50103"/>
    </source>
</evidence>
<dbReference type="Pfam" id="PF01480">
    <property type="entry name" value="PWI"/>
    <property type="match status" value="1"/>
</dbReference>
<name>A0A6G0TFG9_APHGL</name>
<dbReference type="OrthoDB" id="443401at2759"/>
<feature type="coiled-coil region" evidence="3">
    <location>
        <begin position="537"/>
        <end position="564"/>
    </location>
</feature>
<feature type="region of interest" description="Disordered" evidence="4">
    <location>
        <begin position="338"/>
        <end position="362"/>
    </location>
</feature>
<dbReference type="PANTHER" id="PTHR14398">
    <property type="entry name" value="RNA RECOGNITION RRM/RNP DOMAIN"/>
    <property type="match status" value="1"/>
</dbReference>
<dbReference type="PROSITE" id="PS50103">
    <property type="entry name" value="ZF_C3H1"/>
    <property type="match status" value="1"/>
</dbReference>
<dbReference type="Proteomes" id="UP000475862">
    <property type="component" value="Unassembled WGS sequence"/>
</dbReference>
<feature type="compositionally biased region" description="Basic residues" evidence="4">
    <location>
        <begin position="161"/>
        <end position="192"/>
    </location>
</feature>
<dbReference type="InterPro" id="IPR012677">
    <property type="entry name" value="Nucleotide-bd_a/b_plait_sf"/>
</dbReference>
<feature type="region of interest" description="Disordered" evidence="4">
    <location>
        <begin position="90"/>
        <end position="206"/>
    </location>
</feature>
<accession>A0A6G0TFG9</accession>